<sequence>MLLNVNHVLAATTIDAKVRLIAGTIGASYYYFKFDYDIENKGYDFSNENARFILTRSPYYEKKEGNGTRNVTSGYARLSYQLKDSSGKSIGSWVEVLDRGEINITRNIDIATAMLPEGGYTVSFSYNQNFDGETYITYKGDSWWGDSSGSFEQNDGWIRLGSYSFIVKRPVEATLTPEQAKQLKEASQNASVQI</sequence>
<feature type="non-terminal residue" evidence="1">
    <location>
        <position position="194"/>
    </location>
</feature>
<protein>
    <submittedName>
        <fullName evidence="1">Uncharacterized protein</fullName>
    </submittedName>
</protein>
<evidence type="ECO:0000313" key="2">
    <source>
        <dbReference type="Proteomes" id="UP000016511"/>
    </source>
</evidence>
<name>U1WFE1_ANEAE</name>
<dbReference type="AlphaFoldDB" id="U1WFE1"/>
<comment type="caution">
    <text evidence="1">The sequence shown here is derived from an EMBL/GenBank/DDBJ whole genome shotgun (WGS) entry which is preliminary data.</text>
</comment>
<keyword evidence="2" id="KW-1185">Reference proteome</keyword>
<dbReference type="EMBL" id="AWSJ01000287">
    <property type="protein sequence ID" value="ERI07254.1"/>
    <property type="molecule type" value="Genomic_DNA"/>
</dbReference>
<reference evidence="1 2" key="1">
    <citation type="submission" date="2013-08" db="EMBL/GenBank/DDBJ databases">
        <authorList>
            <person name="Weinstock G."/>
            <person name="Sodergren E."/>
            <person name="Wylie T."/>
            <person name="Fulton L."/>
            <person name="Fulton R."/>
            <person name="Fronick C."/>
            <person name="O'Laughlin M."/>
            <person name="Godfrey J."/>
            <person name="Miner T."/>
            <person name="Herter B."/>
            <person name="Appelbaum E."/>
            <person name="Cordes M."/>
            <person name="Lek S."/>
            <person name="Wollam A."/>
            <person name="Pepin K.H."/>
            <person name="Palsikar V.B."/>
            <person name="Mitreva M."/>
            <person name="Wilson R.K."/>
        </authorList>
    </citation>
    <scope>NUCLEOTIDE SEQUENCE [LARGE SCALE GENOMIC DNA]</scope>
    <source>
        <strain evidence="1 2">ATCC 12856</strain>
    </source>
</reference>
<gene>
    <name evidence="1" type="ORF">HMPREF0083_04725</name>
</gene>
<evidence type="ECO:0000313" key="1">
    <source>
        <dbReference type="EMBL" id="ERI07254.1"/>
    </source>
</evidence>
<dbReference type="HOGENOM" id="CLU_1405159_0_0_9"/>
<dbReference type="Proteomes" id="UP000016511">
    <property type="component" value="Unassembled WGS sequence"/>
</dbReference>
<proteinExistence type="predicted"/>
<accession>U1WFE1</accession>
<organism evidence="1 2">
    <name type="scientific">Aneurinibacillus aneurinilyticus ATCC 12856</name>
    <dbReference type="NCBI Taxonomy" id="649747"/>
    <lineage>
        <taxon>Bacteria</taxon>
        <taxon>Bacillati</taxon>
        <taxon>Bacillota</taxon>
        <taxon>Bacilli</taxon>
        <taxon>Bacillales</taxon>
        <taxon>Paenibacillaceae</taxon>
        <taxon>Aneurinibacillus group</taxon>
        <taxon>Aneurinibacillus</taxon>
    </lineage>
</organism>